<keyword evidence="8 9" id="KW-0472">Membrane</keyword>
<organism evidence="10 11">
    <name type="scientific">Aquisphaera giovannonii</name>
    <dbReference type="NCBI Taxonomy" id="406548"/>
    <lineage>
        <taxon>Bacteria</taxon>
        <taxon>Pseudomonadati</taxon>
        <taxon>Planctomycetota</taxon>
        <taxon>Planctomycetia</taxon>
        <taxon>Isosphaerales</taxon>
        <taxon>Isosphaeraceae</taxon>
        <taxon>Aquisphaera</taxon>
    </lineage>
</organism>
<comment type="subunit">
    <text evidence="9">The system is composed of three essential subunits: KdpA, KdpB and KdpC.</text>
</comment>
<feature type="transmembrane region" description="Helical" evidence="9">
    <location>
        <begin position="193"/>
        <end position="214"/>
    </location>
</feature>
<keyword evidence="4 9" id="KW-0812">Transmembrane</keyword>
<evidence type="ECO:0000256" key="4">
    <source>
        <dbReference type="ARBA" id="ARBA00022692"/>
    </source>
</evidence>
<evidence type="ECO:0000313" key="10">
    <source>
        <dbReference type="EMBL" id="QEH38855.1"/>
    </source>
</evidence>
<proteinExistence type="inferred from homology"/>
<keyword evidence="5 9" id="KW-0630">Potassium</keyword>
<dbReference type="Pfam" id="PF03814">
    <property type="entry name" value="KdpA"/>
    <property type="match status" value="1"/>
</dbReference>
<dbReference type="GO" id="GO:0008556">
    <property type="term" value="F:P-type potassium transmembrane transporter activity"/>
    <property type="evidence" value="ECO:0007669"/>
    <property type="project" value="InterPro"/>
</dbReference>
<evidence type="ECO:0000256" key="5">
    <source>
        <dbReference type="ARBA" id="ARBA00022958"/>
    </source>
</evidence>
<comment type="subcellular location">
    <subcellularLocation>
        <location evidence="9">Cell membrane</location>
        <topology evidence="9">Multi-pass membrane protein</topology>
    </subcellularLocation>
</comment>
<dbReference type="NCBIfam" id="TIGR00680">
    <property type="entry name" value="kdpA"/>
    <property type="match status" value="1"/>
</dbReference>
<keyword evidence="7 9" id="KW-0406">Ion transport</keyword>
<dbReference type="GO" id="GO:0030955">
    <property type="term" value="F:potassium ion binding"/>
    <property type="evidence" value="ECO:0007669"/>
    <property type="project" value="UniProtKB-UniRule"/>
</dbReference>
<dbReference type="EMBL" id="CP042997">
    <property type="protein sequence ID" value="QEH38855.1"/>
    <property type="molecule type" value="Genomic_DNA"/>
</dbReference>
<comment type="function">
    <text evidence="9">Part of the high-affinity ATP-driven potassium transport (or Kdp) system, which catalyzes the hydrolysis of ATP coupled with the electrogenic transport of potassium into the cytoplasm. This subunit binds the extracellular potassium ions and delivers the ions to the membrane domain of KdpB through an intramembrane tunnel.</text>
</comment>
<evidence type="ECO:0000256" key="7">
    <source>
        <dbReference type="ARBA" id="ARBA00023065"/>
    </source>
</evidence>
<evidence type="ECO:0000256" key="1">
    <source>
        <dbReference type="ARBA" id="ARBA00022448"/>
    </source>
</evidence>
<dbReference type="KEGG" id="agv:OJF2_74650"/>
<feature type="transmembrane region" description="Helical" evidence="9">
    <location>
        <begin position="307"/>
        <end position="326"/>
    </location>
</feature>
<evidence type="ECO:0000313" key="11">
    <source>
        <dbReference type="Proteomes" id="UP000324233"/>
    </source>
</evidence>
<feature type="transmembrane region" description="Helical" evidence="9">
    <location>
        <begin position="148"/>
        <end position="172"/>
    </location>
</feature>
<keyword evidence="6 9" id="KW-1133">Transmembrane helix</keyword>
<keyword evidence="1 9" id="KW-0813">Transport</keyword>
<evidence type="ECO:0000256" key="9">
    <source>
        <dbReference type="HAMAP-Rule" id="MF_00275"/>
    </source>
</evidence>
<dbReference type="OrthoDB" id="9763796at2"/>
<protein>
    <recommendedName>
        <fullName evidence="9">Potassium-transporting ATPase potassium-binding subunit</fullName>
    </recommendedName>
    <alternativeName>
        <fullName evidence="9">ATP phosphohydrolase [potassium-transporting] A chain</fullName>
    </alternativeName>
    <alternativeName>
        <fullName evidence="9">Potassium-binding and translocating subunit A</fullName>
    </alternativeName>
    <alternativeName>
        <fullName evidence="9">Potassium-translocating ATPase A chain</fullName>
    </alternativeName>
</protein>
<feature type="transmembrane region" description="Helical" evidence="9">
    <location>
        <begin position="443"/>
        <end position="464"/>
    </location>
</feature>
<name>A0A5B9WFR9_9BACT</name>
<dbReference type="InterPro" id="IPR004623">
    <property type="entry name" value="KdpA"/>
</dbReference>
<dbReference type="PIRSF" id="PIRSF001294">
    <property type="entry name" value="K_ATPaseA"/>
    <property type="match status" value="1"/>
</dbReference>
<feature type="transmembrane region" description="Helical" evidence="9">
    <location>
        <begin position="551"/>
        <end position="572"/>
    </location>
</feature>
<comment type="similarity">
    <text evidence="9">Belongs to the KdpA family.</text>
</comment>
<reference evidence="10 11" key="1">
    <citation type="submission" date="2019-08" db="EMBL/GenBank/DDBJ databases">
        <title>Deep-cultivation of Planctomycetes and their phenomic and genomic characterization uncovers novel biology.</title>
        <authorList>
            <person name="Wiegand S."/>
            <person name="Jogler M."/>
            <person name="Boedeker C."/>
            <person name="Pinto D."/>
            <person name="Vollmers J."/>
            <person name="Rivas-Marin E."/>
            <person name="Kohn T."/>
            <person name="Peeters S.H."/>
            <person name="Heuer A."/>
            <person name="Rast P."/>
            <person name="Oberbeckmann S."/>
            <person name="Bunk B."/>
            <person name="Jeske O."/>
            <person name="Meyerdierks A."/>
            <person name="Storesund J.E."/>
            <person name="Kallscheuer N."/>
            <person name="Luecker S."/>
            <person name="Lage O.M."/>
            <person name="Pohl T."/>
            <person name="Merkel B.J."/>
            <person name="Hornburger P."/>
            <person name="Mueller R.-W."/>
            <person name="Bruemmer F."/>
            <person name="Labrenz M."/>
            <person name="Spormann A.M."/>
            <person name="Op den Camp H."/>
            <person name="Overmann J."/>
            <person name="Amann R."/>
            <person name="Jetten M.S.M."/>
            <person name="Mascher T."/>
            <person name="Medema M.H."/>
            <person name="Devos D.P."/>
            <person name="Kaster A.-K."/>
            <person name="Ovreas L."/>
            <person name="Rohde M."/>
            <person name="Galperin M.Y."/>
            <person name="Jogler C."/>
        </authorList>
    </citation>
    <scope>NUCLEOTIDE SEQUENCE [LARGE SCALE GENOMIC DNA]</scope>
    <source>
        <strain evidence="10 11">OJF2</strain>
    </source>
</reference>
<feature type="transmembrane region" description="Helical" evidence="9">
    <location>
        <begin position="395"/>
        <end position="422"/>
    </location>
</feature>
<dbReference type="PANTHER" id="PTHR30607">
    <property type="entry name" value="POTASSIUM-TRANSPORTING ATPASE A CHAIN"/>
    <property type="match status" value="1"/>
</dbReference>
<feature type="transmembrane region" description="Helical" evidence="9">
    <location>
        <begin position="504"/>
        <end position="531"/>
    </location>
</feature>
<gene>
    <name evidence="9 10" type="primary">kdpA</name>
    <name evidence="10" type="ORF">OJF2_74650</name>
</gene>
<dbReference type="GO" id="GO:0005886">
    <property type="term" value="C:plasma membrane"/>
    <property type="evidence" value="ECO:0007669"/>
    <property type="project" value="UniProtKB-SubCell"/>
</dbReference>
<evidence type="ECO:0000256" key="2">
    <source>
        <dbReference type="ARBA" id="ARBA00022475"/>
    </source>
</evidence>
<feature type="transmembrane region" description="Helical" evidence="9">
    <location>
        <begin position="275"/>
        <end position="295"/>
    </location>
</feature>
<evidence type="ECO:0000256" key="3">
    <source>
        <dbReference type="ARBA" id="ARBA00022538"/>
    </source>
</evidence>
<dbReference type="AlphaFoldDB" id="A0A5B9WFR9"/>
<dbReference type="RefSeq" id="WP_148598246.1">
    <property type="nucleotide sequence ID" value="NZ_CP042997.1"/>
</dbReference>
<keyword evidence="2 9" id="KW-1003">Cell membrane</keyword>
<dbReference type="Proteomes" id="UP000324233">
    <property type="component" value="Chromosome"/>
</dbReference>
<dbReference type="HAMAP" id="MF_00275">
    <property type="entry name" value="KdpA"/>
    <property type="match status" value="1"/>
</dbReference>
<evidence type="ECO:0000256" key="6">
    <source>
        <dbReference type="ARBA" id="ARBA00022989"/>
    </source>
</evidence>
<feature type="transmembrane region" description="Helical" evidence="9">
    <location>
        <begin position="6"/>
        <end position="25"/>
    </location>
</feature>
<sequence length="601" mass="63071">MEPSLAWLHPAWAFALPIVLSFPLGRLMWRTLDVPEGSEGRGLDALPAFLARLVTSRRPAEMDWRRYAAAMLAFNAALFVLTFALLYAQPWIPFLNPDGKGSLAALGYKDTAGAQRDGADTAVIFNTVCSFVTNTNLQHYSGEQHLSYFSQLAVIVWLMFVTPASGLCVMLATLRGLRGDRHLGDFYVDLMRGVVYVLMPYCLILAVALVGLGVPMTLNGAAQAATLDGAATKMETQAIARGPVAALVAIKQAGTNGGGFFGPNSAHPFENPSPWTNLLSIASIVALPMASIVMAGRMLRDRRHAMVIYGVMLAFLAAGAAVAIAAESAPSAATTGLPVSAGPNMEGKEVRNGPVASATWAAMTTATSNGSVNSMHDSLNPIAGMVPMSMMMLNVVFSGIGAGFENMLMYIIVAVFIAGLMVGRTPEYLGKKVEAREVKLCMVAILLHPLLICAGAGLFAATLWGTTTTANPGAHGFSEIVYEFTSAAANNGSGFEGLADNNPWWNVATGVVLLLGRFPALVLPLAVAGFLSTKKRVPKTSGTLRTDDLTFAGMLMGTVLLVGALSFMPAVVLGPVADHLSTTKAQAAATATTASAAELAR</sequence>
<keyword evidence="11" id="KW-1185">Reference proteome</keyword>
<dbReference type="PANTHER" id="PTHR30607:SF2">
    <property type="entry name" value="POTASSIUM-TRANSPORTING ATPASE POTASSIUM-BINDING SUBUNIT"/>
    <property type="match status" value="1"/>
</dbReference>
<feature type="transmembrane region" description="Helical" evidence="9">
    <location>
        <begin position="67"/>
        <end position="88"/>
    </location>
</feature>
<keyword evidence="3 9" id="KW-0633">Potassium transport</keyword>
<accession>A0A5B9WFR9</accession>
<evidence type="ECO:0000256" key="8">
    <source>
        <dbReference type="ARBA" id="ARBA00023136"/>
    </source>
</evidence>